<feature type="region of interest" description="Disordered" evidence="1">
    <location>
        <begin position="1"/>
        <end position="41"/>
    </location>
</feature>
<dbReference type="RefSeq" id="WP_014878649.1">
    <property type="nucleotide sequence ID" value="NZ_CP009495.1"/>
</dbReference>
<dbReference type="AlphaFoldDB" id="A0A653F960"/>
<sequence>MYDHDPWGDDDAWGEPGPHTDELADLDYTGPLDEQNDADGTASLTDVDDAPEAESLLLVSASNSAAMVTATALTGGQILRVELAPQVVKLTEHELAEEIIGVSAMARQQGAAARHAIIAEIMRLLGHDPAATHSFLERNLGLPTPDTVLRAKAEMFANRYAEDD</sequence>
<accession>A0A653F960</accession>
<proteinExistence type="predicted"/>
<evidence type="ECO:0000313" key="2">
    <source>
        <dbReference type="EMBL" id="VTP06248.1"/>
    </source>
</evidence>
<dbReference type="EMBL" id="LR589627">
    <property type="protein sequence ID" value="VTP06248.1"/>
    <property type="molecule type" value="Genomic_DNA"/>
</dbReference>
<evidence type="ECO:0000256" key="1">
    <source>
        <dbReference type="SAM" id="MobiDB-lite"/>
    </source>
</evidence>
<reference evidence="2" key="1">
    <citation type="submission" date="2019-05" db="EMBL/GenBank/DDBJ databases">
        <authorList>
            <person name="Naeem R."/>
            <person name="Antony C."/>
            <person name="Guan Q."/>
        </authorList>
    </citation>
    <scope>NUCLEOTIDE SEQUENCE</scope>
    <source>
        <strain evidence="2">1</strain>
    </source>
</reference>
<organism evidence="2">
    <name type="scientific">Mycolicibacterium smegmatis</name>
    <name type="common">Mycobacterium smegmatis</name>
    <dbReference type="NCBI Taxonomy" id="1772"/>
    <lineage>
        <taxon>Bacteria</taxon>
        <taxon>Bacillati</taxon>
        <taxon>Actinomycetota</taxon>
        <taxon>Actinomycetes</taxon>
        <taxon>Mycobacteriales</taxon>
        <taxon>Mycobacteriaceae</taxon>
        <taxon>Mycolicibacterium</taxon>
    </lineage>
</organism>
<protein>
    <submittedName>
        <fullName evidence="2">ESX-1 secretion-associated protein EspD</fullName>
    </submittedName>
</protein>
<gene>
    <name evidence="2" type="primary">espD_1</name>
    <name evidence="2" type="ORF">BIN_B_00558</name>
</gene>
<name>A0A653F960_MYCSM</name>